<dbReference type="SUPFAM" id="SSF55729">
    <property type="entry name" value="Acyl-CoA N-acyltransferases (Nat)"/>
    <property type="match status" value="1"/>
</dbReference>
<keyword evidence="1 4" id="KW-0808">Transferase</keyword>
<evidence type="ECO:0000256" key="1">
    <source>
        <dbReference type="ARBA" id="ARBA00022679"/>
    </source>
</evidence>
<dbReference type="PROSITE" id="PS51186">
    <property type="entry name" value="GNAT"/>
    <property type="match status" value="1"/>
</dbReference>
<dbReference type="InterPro" id="IPR000182">
    <property type="entry name" value="GNAT_dom"/>
</dbReference>
<comment type="caution">
    <text evidence="4">The sequence shown here is derived from an EMBL/GenBank/DDBJ whole genome shotgun (WGS) entry which is preliminary data.</text>
</comment>
<feature type="domain" description="N-acetyltransferase" evidence="3">
    <location>
        <begin position="1"/>
        <end position="161"/>
    </location>
</feature>
<accession>A0A832M292</accession>
<name>A0A832M292_9CYAN</name>
<dbReference type="EMBL" id="DSRD01000080">
    <property type="protein sequence ID" value="HGW92900.1"/>
    <property type="molecule type" value="Genomic_DNA"/>
</dbReference>
<dbReference type="PANTHER" id="PTHR43877">
    <property type="entry name" value="AMINOALKYLPHOSPHONATE N-ACETYLTRANSFERASE-RELATED-RELATED"/>
    <property type="match status" value="1"/>
</dbReference>
<dbReference type="AlphaFoldDB" id="A0A832M292"/>
<evidence type="ECO:0000313" key="4">
    <source>
        <dbReference type="EMBL" id="HGW92900.1"/>
    </source>
</evidence>
<evidence type="ECO:0000259" key="3">
    <source>
        <dbReference type="PROSITE" id="PS51186"/>
    </source>
</evidence>
<dbReference type="InterPro" id="IPR050832">
    <property type="entry name" value="Bact_Acetyltransf"/>
</dbReference>
<reference evidence="4" key="1">
    <citation type="journal article" date="2020" name="mSystems">
        <title>Genome- and Community-Level Interaction Insights into Carbon Utilization and Element Cycling Functions of Hydrothermarchaeota in Hydrothermal Sediment.</title>
        <authorList>
            <person name="Zhou Z."/>
            <person name="Liu Y."/>
            <person name="Xu W."/>
            <person name="Pan J."/>
            <person name="Luo Z.H."/>
            <person name="Li M."/>
        </authorList>
    </citation>
    <scope>NUCLEOTIDE SEQUENCE [LARGE SCALE GENOMIC DNA]</scope>
    <source>
        <strain evidence="4">SpSt-402</strain>
    </source>
</reference>
<evidence type="ECO:0000256" key="2">
    <source>
        <dbReference type="ARBA" id="ARBA00023315"/>
    </source>
</evidence>
<dbReference type="InterPro" id="IPR016181">
    <property type="entry name" value="Acyl_CoA_acyltransferase"/>
</dbReference>
<organism evidence="4">
    <name type="scientific">Oscillatoriales cyanobacterium SpSt-402</name>
    <dbReference type="NCBI Taxonomy" id="2282168"/>
    <lineage>
        <taxon>Bacteria</taxon>
        <taxon>Bacillati</taxon>
        <taxon>Cyanobacteriota</taxon>
        <taxon>Cyanophyceae</taxon>
        <taxon>Oscillatoriophycideae</taxon>
        <taxon>Oscillatoriales</taxon>
    </lineage>
</organism>
<protein>
    <submittedName>
        <fullName evidence="4">GNAT family N-acetyltransferase</fullName>
    </submittedName>
</protein>
<proteinExistence type="predicted"/>
<dbReference type="PANTHER" id="PTHR43877:SF2">
    <property type="entry name" value="AMINOALKYLPHOSPHONATE N-ACETYLTRANSFERASE-RELATED"/>
    <property type="match status" value="1"/>
</dbReference>
<dbReference type="CDD" id="cd04301">
    <property type="entry name" value="NAT_SF"/>
    <property type="match status" value="1"/>
</dbReference>
<dbReference type="Gene3D" id="3.40.630.30">
    <property type="match status" value="1"/>
</dbReference>
<keyword evidence="2" id="KW-0012">Acyltransferase</keyword>
<dbReference type="GO" id="GO:0016747">
    <property type="term" value="F:acyltransferase activity, transferring groups other than amino-acyl groups"/>
    <property type="evidence" value="ECO:0007669"/>
    <property type="project" value="InterPro"/>
</dbReference>
<gene>
    <name evidence="4" type="ORF">ENR47_01255</name>
</gene>
<sequence>MKIRPAHQSDIPFILPMIAKICALHQFWDSAKYDFLPNPEQLYKNWLSKLLEDPRNLCLIAETVELSSCSKLVAFLIATVEQEIPIYHLNEFGFIHDVWVEKDYRHGGIARQLVARAIAHFTQLGVQQIRLDTAISNESARQLFSDCGFRPSTIEMLLELM</sequence>
<dbReference type="Pfam" id="PF00583">
    <property type="entry name" value="Acetyltransf_1"/>
    <property type="match status" value="1"/>
</dbReference>